<sequence length="188" mass="21758">MRITFSRAPTRPYRFDFENNEDEERAIAEAIAREEELMRQEEADKGGRPEPGARDRYYPQPAIPRYTSNLAVHRDDSPDTRAVKQEGDNKDEDQGESNLVKDEQDIVEESNAVADWQPSRRGPALPPTPKYKKKMYERSLEDSSSSGSEVRRRGRPPKRHQRDIEEVGKMIRKPLPTFIWGYNPILSS</sequence>
<accession>A0A2G9TJ42</accession>
<evidence type="ECO:0000313" key="2">
    <source>
        <dbReference type="EMBL" id="PIO57999.1"/>
    </source>
</evidence>
<proteinExistence type="predicted"/>
<gene>
    <name evidence="2" type="ORF">TELCIR_20577</name>
</gene>
<dbReference type="AlphaFoldDB" id="A0A2G9TJ42"/>
<feature type="compositionally biased region" description="Basic and acidic residues" evidence="1">
    <location>
        <begin position="72"/>
        <end position="88"/>
    </location>
</feature>
<evidence type="ECO:0000256" key="1">
    <source>
        <dbReference type="SAM" id="MobiDB-lite"/>
    </source>
</evidence>
<dbReference type="EMBL" id="KZ362797">
    <property type="protein sequence ID" value="PIO57999.1"/>
    <property type="molecule type" value="Genomic_DNA"/>
</dbReference>
<organism evidence="2 3">
    <name type="scientific">Teladorsagia circumcincta</name>
    <name type="common">Brown stomach worm</name>
    <name type="synonym">Ostertagia circumcincta</name>
    <dbReference type="NCBI Taxonomy" id="45464"/>
    <lineage>
        <taxon>Eukaryota</taxon>
        <taxon>Metazoa</taxon>
        <taxon>Ecdysozoa</taxon>
        <taxon>Nematoda</taxon>
        <taxon>Chromadorea</taxon>
        <taxon>Rhabditida</taxon>
        <taxon>Rhabditina</taxon>
        <taxon>Rhabditomorpha</taxon>
        <taxon>Strongyloidea</taxon>
        <taxon>Trichostrongylidae</taxon>
        <taxon>Teladorsagia</taxon>
    </lineage>
</organism>
<keyword evidence="3" id="KW-1185">Reference proteome</keyword>
<feature type="region of interest" description="Disordered" evidence="1">
    <location>
        <begin position="35"/>
        <end position="168"/>
    </location>
</feature>
<protein>
    <submittedName>
        <fullName evidence="2">Uncharacterized protein</fullName>
    </submittedName>
</protein>
<evidence type="ECO:0000313" key="3">
    <source>
        <dbReference type="Proteomes" id="UP000230423"/>
    </source>
</evidence>
<feature type="compositionally biased region" description="Basic residues" evidence="1">
    <location>
        <begin position="152"/>
        <end position="161"/>
    </location>
</feature>
<dbReference type="OrthoDB" id="10646763at2759"/>
<feature type="region of interest" description="Disordered" evidence="1">
    <location>
        <begin position="1"/>
        <end position="22"/>
    </location>
</feature>
<feature type="compositionally biased region" description="Basic and acidic residues" evidence="1">
    <location>
        <begin position="35"/>
        <end position="57"/>
    </location>
</feature>
<name>A0A2G9TJ42_TELCI</name>
<reference evidence="2 3" key="1">
    <citation type="submission" date="2015-09" db="EMBL/GenBank/DDBJ databases">
        <title>Draft genome of the parasitic nematode Teladorsagia circumcincta isolate WARC Sus (inbred).</title>
        <authorList>
            <person name="Mitreva M."/>
        </authorList>
    </citation>
    <scope>NUCLEOTIDE SEQUENCE [LARGE SCALE GENOMIC DNA]</scope>
    <source>
        <strain evidence="2 3">S</strain>
    </source>
</reference>
<dbReference type="Proteomes" id="UP000230423">
    <property type="component" value="Unassembled WGS sequence"/>
</dbReference>